<proteinExistence type="predicted"/>
<dbReference type="RefSeq" id="WP_099471457.1">
    <property type="nucleotide sequence ID" value="NZ_CP041025.1"/>
</dbReference>
<dbReference type="EMBL" id="PDEM01000009">
    <property type="protein sequence ID" value="PHZ85872.1"/>
    <property type="molecule type" value="Genomic_DNA"/>
</dbReference>
<evidence type="ECO:0000256" key="1">
    <source>
        <dbReference type="SAM" id="Phobius"/>
    </source>
</evidence>
<dbReference type="SUPFAM" id="SSF53474">
    <property type="entry name" value="alpha/beta-Hydrolases"/>
    <property type="match status" value="1"/>
</dbReference>
<feature type="transmembrane region" description="Helical" evidence="1">
    <location>
        <begin position="6"/>
        <end position="24"/>
    </location>
</feature>
<keyword evidence="3" id="KW-0378">Hydrolase</keyword>
<keyword evidence="1" id="KW-0812">Transmembrane</keyword>
<sequence length="252" mass="28281">MRFFWIVIRSMAVSYIIIGAYLFTFQRDLIYFPTAEENHPYYTEKMAIDGEILNIVTLNRGKSDAILYFGGVGEPVVKNGPDFTKTFPHHTIYFVNYRGYGGSSGAPSEHALYSDAADIYDRVAPRHESLSVIGRSLGTGVATYLASMKPIAKLVLITPYDSVEHIAQDSYPIFPMWLILKDKFNSLAQVRKVTAATLVILAEHDLMIPAKYSSHLIRAFPTAQVMVETIKGTGHNNLHEKARYHSLLGNFL</sequence>
<dbReference type="OrthoDB" id="9798884at2"/>
<keyword evidence="1" id="KW-1133">Transmembrane helix</keyword>
<evidence type="ECO:0000313" key="3">
    <source>
        <dbReference type="EMBL" id="PHZ85872.1"/>
    </source>
</evidence>
<dbReference type="PANTHER" id="PTHR12277:SF81">
    <property type="entry name" value="PROTEIN ABHD13"/>
    <property type="match status" value="1"/>
</dbReference>
<feature type="domain" description="AB hydrolase-1" evidence="2">
    <location>
        <begin position="78"/>
        <end position="162"/>
    </location>
</feature>
<gene>
    <name evidence="3" type="ORF">CRD36_04120</name>
</gene>
<dbReference type="Gene3D" id="3.40.50.1820">
    <property type="entry name" value="alpha/beta hydrolase"/>
    <property type="match status" value="1"/>
</dbReference>
<evidence type="ECO:0000259" key="2">
    <source>
        <dbReference type="Pfam" id="PF00561"/>
    </source>
</evidence>
<organism evidence="3 4">
    <name type="scientific">Paremcibacter congregatus</name>
    <dbReference type="NCBI Taxonomy" id="2043170"/>
    <lineage>
        <taxon>Bacteria</taxon>
        <taxon>Pseudomonadati</taxon>
        <taxon>Pseudomonadota</taxon>
        <taxon>Alphaproteobacteria</taxon>
        <taxon>Emcibacterales</taxon>
        <taxon>Emcibacteraceae</taxon>
        <taxon>Paremcibacter</taxon>
    </lineage>
</organism>
<comment type="caution">
    <text evidence="3">The sequence shown here is derived from an EMBL/GenBank/DDBJ whole genome shotgun (WGS) entry which is preliminary data.</text>
</comment>
<accession>A0A2G4YU52</accession>
<dbReference type="InterPro" id="IPR029058">
    <property type="entry name" value="AB_hydrolase_fold"/>
</dbReference>
<name>A0A2G4YU52_9PROT</name>
<keyword evidence="1" id="KW-0472">Membrane</keyword>
<dbReference type="AlphaFoldDB" id="A0A2G4YU52"/>
<dbReference type="PANTHER" id="PTHR12277">
    <property type="entry name" value="ALPHA/BETA HYDROLASE DOMAIN-CONTAINING PROTEIN"/>
    <property type="match status" value="1"/>
</dbReference>
<dbReference type="Proteomes" id="UP000229730">
    <property type="component" value="Unassembled WGS sequence"/>
</dbReference>
<protein>
    <submittedName>
        <fullName evidence="3">Alpha/beta hydrolase</fullName>
    </submittedName>
</protein>
<dbReference type="Pfam" id="PF00561">
    <property type="entry name" value="Abhydrolase_1"/>
    <property type="match status" value="1"/>
</dbReference>
<dbReference type="GO" id="GO:0016787">
    <property type="term" value="F:hydrolase activity"/>
    <property type="evidence" value="ECO:0007669"/>
    <property type="project" value="UniProtKB-KW"/>
</dbReference>
<keyword evidence="4" id="KW-1185">Reference proteome</keyword>
<dbReference type="InParanoid" id="A0A2G4YU52"/>
<reference evidence="3 4" key="1">
    <citation type="submission" date="2017-10" db="EMBL/GenBank/DDBJ databases">
        <title>Frigbacter circumglobatus gen. nov. sp. nov., isolated from sediment cultured in situ.</title>
        <authorList>
            <person name="Zhao Z."/>
        </authorList>
    </citation>
    <scope>NUCLEOTIDE SEQUENCE [LARGE SCALE GENOMIC DNA]</scope>
    <source>
        <strain evidence="3 4">ZYL</strain>
    </source>
</reference>
<dbReference type="InterPro" id="IPR000073">
    <property type="entry name" value="AB_hydrolase_1"/>
</dbReference>
<evidence type="ECO:0000313" key="4">
    <source>
        <dbReference type="Proteomes" id="UP000229730"/>
    </source>
</evidence>